<name>A0ABU0S1E5_9ACTN</name>
<evidence type="ECO:0000313" key="1">
    <source>
        <dbReference type="EMBL" id="MDQ0938081.1"/>
    </source>
</evidence>
<comment type="caution">
    <text evidence="1">The sequence shown here is derived from an EMBL/GenBank/DDBJ whole genome shotgun (WGS) entry which is preliminary data.</text>
</comment>
<sequence>MEVIRSFQPEYMTPSEYQALVLPGYQYPPPPVCSARWALQLPTRYDDVLSLKLKLESVRFYQ</sequence>
<keyword evidence="2" id="KW-1185">Reference proteome</keyword>
<evidence type="ECO:0000313" key="2">
    <source>
        <dbReference type="Proteomes" id="UP001223072"/>
    </source>
</evidence>
<gene>
    <name evidence="1" type="ORF">QFZ49_008063</name>
</gene>
<reference evidence="1 2" key="1">
    <citation type="submission" date="2023-07" db="EMBL/GenBank/DDBJ databases">
        <title>Comparative genomics of wheat-associated soil bacteria to identify genetic determinants of phenazine resistance.</title>
        <authorList>
            <person name="Mouncey N."/>
        </authorList>
    </citation>
    <scope>NUCLEOTIDE SEQUENCE [LARGE SCALE GENOMIC DNA]</scope>
    <source>
        <strain evidence="1 2">W2I16</strain>
    </source>
</reference>
<dbReference type="EMBL" id="JAUSZS010000009">
    <property type="protein sequence ID" value="MDQ0938081.1"/>
    <property type="molecule type" value="Genomic_DNA"/>
</dbReference>
<organism evidence="1 2">
    <name type="scientific">Streptomyces turgidiscabies</name>
    <dbReference type="NCBI Taxonomy" id="85558"/>
    <lineage>
        <taxon>Bacteria</taxon>
        <taxon>Bacillati</taxon>
        <taxon>Actinomycetota</taxon>
        <taxon>Actinomycetes</taxon>
        <taxon>Kitasatosporales</taxon>
        <taxon>Streptomycetaceae</taxon>
        <taxon>Streptomyces</taxon>
    </lineage>
</organism>
<accession>A0ABU0S1E5</accession>
<dbReference type="Proteomes" id="UP001223072">
    <property type="component" value="Unassembled WGS sequence"/>
</dbReference>
<dbReference type="RefSeq" id="WP_307631326.1">
    <property type="nucleotide sequence ID" value="NZ_JAUSZS010000009.1"/>
</dbReference>
<protein>
    <recommendedName>
        <fullName evidence="3">Transposase</fullName>
    </recommendedName>
</protein>
<evidence type="ECO:0008006" key="3">
    <source>
        <dbReference type="Google" id="ProtNLM"/>
    </source>
</evidence>
<proteinExistence type="predicted"/>